<dbReference type="EMBL" id="BMHP01000001">
    <property type="protein sequence ID" value="GGD61995.1"/>
    <property type="molecule type" value="Genomic_DNA"/>
</dbReference>
<sequence>MIQVTDQKSLEINALFVPQDPFILNIENNRNAGLIVIDFEQQIRVRINGTAQTGGTDPGTKSMD</sequence>
<comment type="caution">
    <text evidence="1">The sequence shown here is derived from an EMBL/GenBank/DDBJ whole genome shotgun (WGS) entry which is preliminary data.</text>
</comment>
<keyword evidence="2" id="KW-1185">Reference proteome</keyword>
<dbReference type="InterPro" id="IPR012349">
    <property type="entry name" value="Split_barrel_FMN-bd"/>
</dbReference>
<organism evidence="1 2">
    <name type="scientific">Paenibacillus nasutitermitis</name>
    <dbReference type="NCBI Taxonomy" id="1652958"/>
    <lineage>
        <taxon>Bacteria</taxon>
        <taxon>Bacillati</taxon>
        <taxon>Bacillota</taxon>
        <taxon>Bacilli</taxon>
        <taxon>Bacillales</taxon>
        <taxon>Paenibacillaceae</taxon>
        <taxon>Paenibacillus</taxon>
    </lineage>
</organism>
<proteinExistence type="predicted"/>
<evidence type="ECO:0000313" key="1">
    <source>
        <dbReference type="EMBL" id="GGD61995.1"/>
    </source>
</evidence>
<evidence type="ECO:0000313" key="2">
    <source>
        <dbReference type="Proteomes" id="UP000612456"/>
    </source>
</evidence>
<reference evidence="1" key="1">
    <citation type="journal article" date="2014" name="Int. J. Syst. Evol. Microbiol.">
        <title>Complete genome sequence of Corynebacterium casei LMG S-19264T (=DSM 44701T), isolated from a smear-ripened cheese.</title>
        <authorList>
            <consortium name="US DOE Joint Genome Institute (JGI-PGF)"/>
            <person name="Walter F."/>
            <person name="Albersmeier A."/>
            <person name="Kalinowski J."/>
            <person name="Ruckert C."/>
        </authorList>
    </citation>
    <scope>NUCLEOTIDE SEQUENCE</scope>
    <source>
        <strain evidence="1">CGMCC 1.15178</strain>
    </source>
</reference>
<name>A0A916YVA7_9BACL</name>
<reference evidence="1" key="2">
    <citation type="submission" date="2020-09" db="EMBL/GenBank/DDBJ databases">
        <authorList>
            <person name="Sun Q."/>
            <person name="Zhou Y."/>
        </authorList>
    </citation>
    <scope>NUCLEOTIDE SEQUENCE</scope>
    <source>
        <strain evidence="1">CGMCC 1.15178</strain>
    </source>
</reference>
<dbReference type="Gene3D" id="2.30.110.10">
    <property type="entry name" value="Electron Transport, Fmn-binding Protein, Chain A"/>
    <property type="match status" value="1"/>
</dbReference>
<protein>
    <submittedName>
        <fullName evidence="1">Uncharacterized protein</fullName>
    </submittedName>
</protein>
<accession>A0A916YVA7</accession>
<gene>
    <name evidence="1" type="ORF">GCM10010911_19850</name>
</gene>
<dbReference type="AlphaFoldDB" id="A0A916YVA7"/>
<dbReference type="RefSeq" id="WP_188991396.1">
    <property type="nucleotide sequence ID" value="NZ_BMHP01000001.1"/>
</dbReference>
<dbReference type="Proteomes" id="UP000612456">
    <property type="component" value="Unassembled WGS sequence"/>
</dbReference>